<feature type="domain" description="GIY-YIG" evidence="15">
    <location>
        <begin position="22"/>
        <end position="100"/>
    </location>
</feature>
<evidence type="ECO:0000256" key="9">
    <source>
        <dbReference type="ARBA" id="ARBA00061531"/>
    </source>
</evidence>
<dbReference type="Gene3D" id="3.30.420.340">
    <property type="entry name" value="UvrC, RNAse H endonuclease domain"/>
    <property type="match status" value="1"/>
</dbReference>
<evidence type="ECO:0000256" key="2">
    <source>
        <dbReference type="ARBA" id="ARBA00022490"/>
    </source>
</evidence>
<dbReference type="PANTHER" id="PTHR30562:SF1">
    <property type="entry name" value="UVRABC SYSTEM PROTEIN C"/>
    <property type="match status" value="1"/>
</dbReference>
<dbReference type="NCBIfam" id="NF001824">
    <property type="entry name" value="PRK00558.1-5"/>
    <property type="match status" value="1"/>
</dbReference>
<evidence type="ECO:0000256" key="8">
    <source>
        <dbReference type="ARBA" id="ARBA00059452"/>
    </source>
</evidence>
<keyword evidence="5 13" id="KW-0267">Excision nuclease</keyword>
<dbReference type="SMART" id="SM00465">
    <property type="entry name" value="GIYc"/>
    <property type="match status" value="1"/>
</dbReference>
<dbReference type="GO" id="GO:0003677">
    <property type="term" value="F:DNA binding"/>
    <property type="evidence" value="ECO:0007669"/>
    <property type="project" value="UniProtKB-UniRule"/>
</dbReference>
<keyword evidence="4 13" id="KW-0228">DNA excision</keyword>
<dbReference type="FunFam" id="1.10.150.20:FF:000005">
    <property type="entry name" value="UvrABC system protein C"/>
    <property type="match status" value="1"/>
</dbReference>
<keyword evidence="18" id="KW-1185">Reference proteome</keyword>
<gene>
    <name evidence="13 17" type="primary">uvrC</name>
    <name evidence="17" type="ORF">H9L17_02125</name>
</gene>
<dbReference type="PROSITE" id="PS50164">
    <property type="entry name" value="GIY_YIG"/>
    <property type="match status" value="1"/>
</dbReference>
<dbReference type="InterPro" id="IPR050066">
    <property type="entry name" value="UvrABC_protein_C"/>
</dbReference>
<keyword evidence="2 13" id="KW-0963">Cytoplasm</keyword>
<reference evidence="17 18" key="1">
    <citation type="submission" date="2020-08" db="EMBL/GenBank/DDBJ databases">
        <title>Genome sequence of Thermomonas brevis KACC 16975T.</title>
        <authorList>
            <person name="Hyun D.-W."/>
            <person name="Bae J.-W."/>
        </authorList>
    </citation>
    <scope>NUCLEOTIDE SEQUENCE [LARGE SCALE GENOMIC DNA]</scope>
    <source>
        <strain evidence="17 18">KACC 16975</strain>
    </source>
</reference>
<dbReference type="AlphaFoldDB" id="A0A7G9QUG2"/>
<dbReference type="InterPro" id="IPR000305">
    <property type="entry name" value="GIY-YIG_endonuc"/>
</dbReference>
<comment type="subcellular location">
    <subcellularLocation>
        <location evidence="1 13">Cytoplasm</location>
    </subcellularLocation>
</comment>
<evidence type="ECO:0000256" key="1">
    <source>
        <dbReference type="ARBA" id="ARBA00004496"/>
    </source>
</evidence>
<dbReference type="CDD" id="cd10434">
    <property type="entry name" value="GIY-YIG_UvrC_Cho"/>
    <property type="match status" value="1"/>
</dbReference>
<organism evidence="17 18">
    <name type="scientific">Thermomonas brevis</name>
    <dbReference type="NCBI Taxonomy" id="215691"/>
    <lineage>
        <taxon>Bacteria</taxon>
        <taxon>Pseudomonadati</taxon>
        <taxon>Pseudomonadota</taxon>
        <taxon>Gammaproteobacteria</taxon>
        <taxon>Lysobacterales</taxon>
        <taxon>Lysobacteraceae</taxon>
        <taxon>Thermomonas</taxon>
    </lineage>
</organism>
<dbReference type="GO" id="GO:0009381">
    <property type="term" value="F:excinuclease ABC activity"/>
    <property type="evidence" value="ECO:0007669"/>
    <property type="project" value="UniProtKB-UniRule"/>
</dbReference>
<dbReference type="RefSeq" id="WP_187570735.1">
    <property type="nucleotide sequence ID" value="NZ_CP060711.1"/>
</dbReference>
<keyword evidence="7 13" id="KW-0742">SOS response</keyword>
<dbReference type="InterPro" id="IPR038476">
    <property type="entry name" value="UvrC_RNase_H_dom_sf"/>
</dbReference>
<dbReference type="EMBL" id="CP060711">
    <property type="protein sequence ID" value="QNN46987.1"/>
    <property type="molecule type" value="Genomic_DNA"/>
</dbReference>
<dbReference type="Pfam" id="PF01541">
    <property type="entry name" value="GIY-YIG"/>
    <property type="match status" value="1"/>
</dbReference>
<comment type="similarity">
    <text evidence="9 13">Belongs to the UvrC family.</text>
</comment>
<evidence type="ECO:0000256" key="7">
    <source>
        <dbReference type="ARBA" id="ARBA00023236"/>
    </source>
</evidence>
<evidence type="ECO:0000256" key="5">
    <source>
        <dbReference type="ARBA" id="ARBA00022881"/>
    </source>
</evidence>
<dbReference type="Pfam" id="PF14520">
    <property type="entry name" value="HHH_5"/>
    <property type="match status" value="1"/>
</dbReference>
<dbReference type="GO" id="GO:0009380">
    <property type="term" value="C:excinuclease repair complex"/>
    <property type="evidence" value="ECO:0007669"/>
    <property type="project" value="InterPro"/>
</dbReference>
<evidence type="ECO:0000256" key="6">
    <source>
        <dbReference type="ARBA" id="ARBA00023204"/>
    </source>
</evidence>
<dbReference type="Pfam" id="PF02151">
    <property type="entry name" value="UVR"/>
    <property type="match status" value="1"/>
</dbReference>
<dbReference type="Pfam" id="PF22920">
    <property type="entry name" value="UvrC_RNaseH"/>
    <property type="match status" value="1"/>
</dbReference>
<dbReference type="InterPro" id="IPR036876">
    <property type="entry name" value="UVR_dom_sf"/>
</dbReference>
<evidence type="ECO:0000256" key="3">
    <source>
        <dbReference type="ARBA" id="ARBA00022763"/>
    </source>
</evidence>
<evidence type="ECO:0000256" key="10">
    <source>
        <dbReference type="ARBA" id="ARBA00062841"/>
    </source>
</evidence>
<dbReference type="InterPro" id="IPR047296">
    <property type="entry name" value="GIY-YIG_UvrC_Cho"/>
</dbReference>
<dbReference type="HAMAP" id="MF_00203">
    <property type="entry name" value="UvrC"/>
    <property type="match status" value="1"/>
</dbReference>
<dbReference type="SUPFAM" id="SSF46600">
    <property type="entry name" value="C-terminal UvrC-binding domain of UvrB"/>
    <property type="match status" value="1"/>
</dbReference>
<evidence type="ECO:0000259" key="14">
    <source>
        <dbReference type="PROSITE" id="PS50151"/>
    </source>
</evidence>
<evidence type="ECO:0000259" key="15">
    <source>
        <dbReference type="PROSITE" id="PS50164"/>
    </source>
</evidence>
<dbReference type="NCBIfam" id="TIGR00194">
    <property type="entry name" value="uvrC"/>
    <property type="match status" value="1"/>
</dbReference>
<evidence type="ECO:0000256" key="11">
    <source>
        <dbReference type="ARBA" id="ARBA00067419"/>
    </source>
</evidence>
<dbReference type="GO" id="GO:0006289">
    <property type="term" value="P:nucleotide-excision repair"/>
    <property type="evidence" value="ECO:0007669"/>
    <property type="project" value="UniProtKB-UniRule"/>
</dbReference>
<keyword evidence="3 13" id="KW-0227">DNA damage</keyword>
<dbReference type="GO" id="GO:0009432">
    <property type="term" value="P:SOS response"/>
    <property type="evidence" value="ECO:0007669"/>
    <property type="project" value="UniProtKB-UniRule"/>
</dbReference>
<dbReference type="InterPro" id="IPR004791">
    <property type="entry name" value="UvrC"/>
</dbReference>
<dbReference type="InterPro" id="IPR010994">
    <property type="entry name" value="RuvA_2-like"/>
</dbReference>
<comment type="subunit">
    <text evidence="10 13">Interacts with UvrB in an incision complex.</text>
</comment>
<dbReference type="Pfam" id="PF08459">
    <property type="entry name" value="UvrC_RNaseH_dom"/>
    <property type="match status" value="1"/>
</dbReference>
<dbReference type="Gene3D" id="4.10.860.10">
    <property type="entry name" value="UVR domain"/>
    <property type="match status" value="1"/>
</dbReference>
<dbReference type="KEGG" id="tbv:H9L17_02125"/>
<dbReference type="FunFam" id="3.40.1440.10:FF:000001">
    <property type="entry name" value="UvrABC system protein C"/>
    <property type="match status" value="1"/>
</dbReference>
<dbReference type="Gene3D" id="1.10.150.20">
    <property type="entry name" value="5' to 3' exonuclease, C-terminal subdomain"/>
    <property type="match status" value="1"/>
</dbReference>
<dbReference type="Gene3D" id="3.40.1440.10">
    <property type="entry name" value="GIY-YIG endonuclease"/>
    <property type="match status" value="1"/>
</dbReference>
<dbReference type="PROSITE" id="PS50151">
    <property type="entry name" value="UVR"/>
    <property type="match status" value="1"/>
</dbReference>
<evidence type="ECO:0000256" key="12">
    <source>
        <dbReference type="ARBA" id="ARBA00077138"/>
    </source>
</evidence>
<dbReference type="PANTHER" id="PTHR30562">
    <property type="entry name" value="UVRC/OXIDOREDUCTASE"/>
    <property type="match status" value="1"/>
</dbReference>
<dbReference type="FunFam" id="3.30.420.340:FF:000001">
    <property type="entry name" value="UvrABC system protein C"/>
    <property type="match status" value="1"/>
</dbReference>
<dbReference type="SUPFAM" id="SSF82771">
    <property type="entry name" value="GIY-YIG endonuclease"/>
    <property type="match status" value="1"/>
</dbReference>
<evidence type="ECO:0000256" key="13">
    <source>
        <dbReference type="HAMAP-Rule" id="MF_00203"/>
    </source>
</evidence>
<dbReference type="Proteomes" id="UP000515977">
    <property type="component" value="Chromosome"/>
</dbReference>
<feature type="domain" description="UvrC family homology region profile" evidence="16">
    <location>
        <begin position="259"/>
        <end position="484"/>
    </location>
</feature>
<dbReference type="InterPro" id="IPR035901">
    <property type="entry name" value="GIY-YIG_endonuc_sf"/>
</dbReference>
<accession>A0A7G9QUG2</accession>
<keyword evidence="6 13" id="KW-0234">DNA repair</keyword>
<feature type="domain" description="UVR" evidence="14">
    <location>
        <begin position="209"/>
        <end position="244"/>
    </location>
</feature>
<evidence type="ECO:0000259" key="16">
    <source>
        <dbReference type="PROSITE" id="PS50165"/>
    </source>
</evidence>
<evidence type="ECO:0000313" key="18">
    <source>
        <dbReference type="Proteomes" id="UP000515977"/>
    </source>
</evidence>
<comment type="function">
    <text evidence="8 13">The UvrABC repair system catalyzes the recognition and processing of DNA lesions. UvrC both incises the 5' and 3' sides of the lesion. The N-terminal half is responsible for the 3' incision and the C-terminal half is responsible for the 5' incision.</text>
</comment>
<name>A0A7G9QUG2_9GAMM</name>
<evidence type="ECO:0000313" key="17">
    <source>
        <dbReference type="EMBL" id="QNN46987.1"/>
    </source>
</evidence>
<protein>
    <recommendedName>
        <fullName evidence="11 13">UvrABC system protein C</fullName>
        <shortName evidence="13">Protein UvrC</shortName>
    </recommendedName>
    <alternativeName>
        <fullName evidence="12 13">Excinuclease ABC subunit C</fullName>
    </alternativeName>
</protein>
<evidence type="ECO:0000256" key="4">
    <source>
        <dbReference type="ARBA" id="ARBA00022769"/>
    </source>
</evidence>
<proteinExistence type="inferred from homology"/>
<keyword evidence="17" id="KW-0378">Hydrolase</keyword>
<dbReference type="SUPFAM" id="SSF47781">
    <property type="entry name" value="RuvA domain 2-like"/>
    <property type="match status" value="1"/>
</dbReference>
<dbReference type="InterPro" id="IPR001943">
    <property type="entry name" value="UVR_dom"/>
</dbReference>
<dbReference type="InterPro" id="IPR001162">
    <property type="entry name" value="UvrC_RNase_H_dom"/>
</dbReference>
<dbReference type="GO" id="GO:0005737">
    <property type="term" value="C:cytoplasm"/>
    <property type="evidence" value="ECO:0007669"/>
    <property type="project" value="UniProtKB-SubCell"/>
</dbReference>
<sequence>MARRSAPTPEFDGRAFAAALPLAPGVYRMLDADGGLLYVGKARALRNRVGSYFNATPKPARIMAMLAQVARIETTVTRSEADALLLENQLIKSLQPRYNVMLRDDKSYPFVLLTKEQWPRLAFHRGPRAIPGRYFGPYPSAASVRETLNLMHKLFRLRSCEDSVFRNRSRPCLQYQIGRCSAPCVGLVDERDYADAVRRASLFLEGRSEELGNELTAAMQAASDALEFEQAGRLRDLIATIRKLQARQYVDGRNADLDVLAVAMQGAAACVLLLAFRDGRNLGTRAFFPKTNGEDSAAEVLAAFVSQYYAEQPPPAEIVLDGDIPERELIELALSEHAGRKVELRTSVRGERAAHLDLVRRNAQLTLATELASSSAQLARAEALQELLGLPELPARIECFDISHTMGEATVASCVVFDAQGPVRKQYRRYNIAGIEPGDDYAAMHQALQRRFRPVAEGEPDAILPDVLLIDGGAGQVAQARDVLTDAGITGVALVGVAKGPERKPGAETLLLPDGREVQPGAASPALQLVQQVRDEAHRFAITGHRGKRQKARSTSRLEDIAGIGPRRRAALLKHFGGLQGLRAAAVDEIAKVEGVNRALAQRLWDSLHGLAQDAAGGEPGK</sequence>
<dbReference type="PROSITE" id="PS50165">
    <property type="entry name" value="UVRC"/>
    <property type="match status" value="1"/>
</dbReference>